<reference evidence="4 5" key="1">
    <citation type="submission" date="2016-05" db="EMBL/GenBank/DDBJ databases">
        <title>Draft Genome Sequence of Algibacter sp. Strain SK-16 Isolated from the Surface Water of Aburatsubo Inlet.</title>
        <authorList>
            <person name="Wong S.-K."/>
            <person name="Yoshizawa S."/>
            <person name="Nakajima Y."/>
            <person name="Ogura Y."/>
            <person name="Tetsuya H."/>
            <person name="Hamasaki K."/>
        </authorList>
    </citation>
    <scope>NUCLEOTIDE SEQUENCE [LARGE SCALE GENOMIC DNA]</scope>
    <source>
        <strain evidence="4 5">SK-16</strain>
    </source>
</reference>
<comment type="caution">
    <text evidence="4">The sequence shown here is derived from an EMBL/GenBank/DDBJ whole genome shotgun (WGS) entry which is preliminary data.</text>
</comment>
<evidence type="ECO:0000313" key="5">
    <source>
        <dbReference type="Proteomes" id="UP000095713"/>
    </source>
</evidence>
<evidence type="ECO:0000313" key="4">
    <source>
        <dbReference type="EMBL" id="OEJ99360.1"/>
    </source>
</evidence>
<name>A0A1E5SJS1_9FLAO</name>
<evidence type="ECO:0000256" key="1">
    <source>
        <dbReference type="ARBA" id="ARBA00006226"/>
    </source>
</evidence>
<comment type="similarity">
    <text evidence="1">Belongs to the RelE toxin family.</text>
</comment>
<dbReference type="Gene3D" id="3.30.2310.20">
    <property type="entry name" value="RelE-like"/>
    <property type="match status" value="1"/>
</dbReference>
<dbReference type="AlphaFoldDB" id="A0A1E5SJS1"/>
<dbReference type="PANTHER" id="PTHR33755">
    <property type="entry name" value="TOXIN PARE1-RELATED"/>
    <property type="match status" value="1"/>
</dbReference>
<dbReference type="OrthoDB" id="962256at2"/>
<dbReference type="STRING" id="1849968.A8C32_09320"/>
<dbReference type="InterPro" id="IPR035093">
    <property type="entry name" value="RelE/ParE_toxin_dom_sf"/>
</dbReference>
<dbReference type="EMBL" id="MDJD01000054">
    <property type="protein sequence ID" value="OEJ99360.1"/>
    <property type="molecule type" value="Genomic_DNA"/>
</dbReference>
<keyword evidence="5" id="KW-1185">Reference proteome</keyword>
<gene>
    <name evidence="3" type="ORF">A8C32_09320</name>
    <name evidence="4" type="ORF">A8C32_09370</name>
</gene>
<evidence type="ECO:0000313" key="3">
    <source>
        <dbReference type="EMBL" id="OEJ99350.1"/>
    </source>
</evidence>
<dbReference type="RefSeq" id="WP_069832026.1">
    <property type="nucleotide sequence ID" value="NZ_MDJD01000054.1"/>
</dbReference>
<accession>A0A1E5SJS1</accession>
<dbReference type="InterPro" id="IPR007712">
    <property type="entry name" value="RelE/ParE_toxin"/>
</dbReference>
<protein>
    <submittedName>
        <fullName evidence="4">Plasmid stabilization system protein</fullName>
    </submittedName>
</protein>
<organism evidence="4 5">
    <name type="scientific">Flavivirga aquatica</name>
    <dbReference type="NCBI Taxonomy" id="1849968"/>
    <lineage>
        <taxon>Bacteria</taxon>
        <taxon>Pseudomonadati</taxon>
        <taxon>Bacteroidota</taxon>
        <taxon>Flavobacteriia</taxon>
        <taxon>Flavobacteriales</taxon>
        <taxon>Flavobacteriaceae</taxon>
        <taxon>Flavivirga</taxon>
    </lineage>
</organism>
<sequence length="97" mass="11793">MVEVVWRKIALKQLNKAYNYIKKESLQSAKKVREEIFDKAENLKHNPEIYPLDKYRKNNDGTIRAFEVYSYRIAYQITKSEIRILRVRHTKREPLEH</sequence>
<dbReference type="Proteomes" id="UP000095713">
    <property type="component" value="Unassembled WGS sequence"/>
</dbReference>
<dbReference type="InterPro" id="IPR051803">
    <property type="entry name" value="TA_system_RelE-like_toxin"/>
</dbReference>
<evidence type="ECO:0000256" key="2">
    <source>
        <dbReference type="ARBA" id="ARBA00022649"/>
    </source>
</evidence>
<dbReference type="SUPFAM" id="SSF143011">
    <property type="entry name" value="RelE-like"/>
    <property type="match status" value="1"/>
</dbReference>
<proteinExistence type="inferred from homology"/>
<dbReference type="EMBL" id="MDJD01000054">
    <property type="protein sequence ID" value="OEJ99350.1"/>
    <property type="molecule type" value="Genomic_DNA"/>
</dbReference>
<keyword evidence="2" id="KW-1277">Toxin-antitoxin system</keyword>
<dbReference type="Pfam" id="PF05016">
    <property type="entry name" value="ParE_toxin"/>
    <property type="match status" value="1"/>
</dbReference>